<sequence length="358" mass="41098">MKKYLVIQQKMVGDVLLSSLLCEHLKSNIPNCQVHFLIHEHTAAVVQENPFIDELIKFKPIHRKNKIQFLKFIKELRKENYEAIIDVYCKLESNIISLGLRAPLKISYNKWYSSFIYDKTFKRGKHPKTEMGDAIETRLVLLNPILEQLKNPKEIPKIHLSNEEISNAEQFLKTNHVDLTKPFLIVGALGSSNLKTYPFRYLANLLDTIIAHKEITIILNALPSQKEELATLIQACSEKTQKFIREDIYIADLRSFLAVLSLAKGYFGNEGGAGNMARALGIPNFSIFSPWISKDAWITDKSNKSNVGVHLADFEPDLLNISKTDRKKSAPEYYNRLRPDLIRPKLEAFLIREIFSDQ</sequence>
<name>A0ABX1GSK9_9FLAO</name>
<gene>
    <name evidence="3" type="ORF">HCU67_13220</name>
</gene>
<accession>A0ABX1GSK9</accession>
<reference evidence="3 4" key="1">
    <citation type="submission" date="2020-04" db="EMBL/GenBank/DDBJ databases">
        <authorList>
            <person name="Yoon J."/>
        </authorList>
    </citation>
    <scope>NUCLEOTIDE SEQUENCE [LARGE SCALE GENOMIC DNA]</scope>
    <source>
        <strain evidence="3 4">DJ-13</strain>
    </source>
</reference>
<evidence type="ECO:0000256" key="2">
    <source>
        <dbReference type="ARBA" id="ARBA00022679"/>
    </source>
</evidence>
<keyword evidence="1" id="KW-0328">Glycosyltransferase</keyword>
<evidence type="ECO:0000313" key="4">
    <source>
        <dbReference type="Proteomes" id="UP000718451"/>
    </source>
</evidence>
<dbReference type="CDD" id="cd03789">
    <property type="entry name" value="GT9_LPS_heptosyltransferase"/>
    <property type="match status" value="1"/>
</dbReference>
<dbReference type="InterPro" id="IPR051199">
    <property type="entry name" value="LPS_LOS_Heptosyltrfase"/>
</dbReference>
<keyword evidence="2" id="KW-0808">Transferase</keyword>
<dbReference type="Gene3D" id="3.40.50.2000">
    <property type="entry name" value="Glycogen Phosphorylase B"/>
    <property type="match status" value="2"/>
</dbReference>
<dbReference type="SUPFAM" id="SSF53756">
    <property type="entry name" value="UDP-Glycosyltransferase/glycogen phosphorylase"/>
    <property type="match status" value="1"/>
</dbReference>
<dbReference type="Pfam" id="PF01075">
    <property type="entry name" value="Glyco_transf_9"/>
    <property type="match status" value="1"/>
</dbReference>
<dbReference type="InterPro" id="IPR002201">
    <property type="entry name" value="Glyco_trans_9"/>
</dbReference>
<dbReference type="EMBL" id="JAAWWL010000002">
    <property type="protein sequence ID" value="NKI32911.1"/>
    <property type="molecule type" value="Genomic_DNA"/>
</dbReference>
<protein>
    <submittedName>
        <fullName evidence="3">Glycosyltransferase family 9 protein</fullName>
    </submittedName>
</protein>
<comment type="caution">
    <text evidence="3">The sequence shown here is derived from an EMBL/GenBank/DDBJ whole genome shotgun (WGS) entry which is preliminary data.</text>
</comment>
<keyword evidence="4" id="KW-1185">Reference proteome</keyword>
<organism evidence="3 4">
    <name type="scientific">Croceivirga thetidis</name>
    <dbReference type="NCBI Taxonomy" id="2721623"/>
    <lineage>
        <taxon>Bacteria</taxon>
        <taxon>Pseudomonadati</taxon>
        <taxon>Bacteroidota</taxon>
        <taxon>Flavobacteriia</taxon>
        <taxon>Flavobacteriales</taxon>
        <taxon>Flavobacteriaceae</taxon>
        <taxon>Croceivirga</taxon>
    </lineage>
</organism>
<dbReference type="Proteomes" id="UP000718451">
    <property type="component" value="Unassembled WGS sequence"/>
</dbReference>
<dbReference type="PANTHER" id="PTHR30160">
    <property type="entry name" value="TETRAACYLDISACCHARIDE 4'-KINASE-RELATED"/>
    <property type="match status" value="1"/>
</dbReference>
<proteinExistence type="predicted"/>
<evidence type="ECO:0000256" key="1">
    <source>
        <dbReference type="ARBA" id="ARBA00022676"/>
    </source>
</evidence>
<dbReference type="RefSeq" id="WP_168553074.1">
    <property type="nucleotide sequence ID" value="NZ_JAAWWL010000002.1"/>
</dbReference>
<evidence type="ECO:0000313" key="3">
    <source>
        <dbReference type="EMBL" id="NKI32911.1"/>
    </source>
</evidence>